<name>A0ACD1BCC4_9CLOT</name>
<organism evidence="1 2">
    <name type="scientific">Candidatus Sarcina troglodytae</name>
    <dbReference type="NCBI Taxonomy" id="2726954"/>
    <lineage>
        <taxon>Bacteria</taxon>
        <taxon>Bacillati</taxon>
        <taxon>Bacillota</taxon>
        <taxon>Clostridia</taxon>
        <taxon>Eubacteriales</taxon>
        <taxon>Clostridiaceae</taxon>
        <taxon>Sarcina</taxon>
    </lineage>
</organism>
<proteinExistence type="predicted"/>
<reference evidence="1" key="1">
    <citation type="submission" date="2020-04" db="EMBL/GenBank/DDBJ databases">
        <title>A novel bacterium ('Candidatus Sarcina troglodytae' sp. nov.) linked to a protracted, uniformly lethal epizootic among sanctuary western chimpanzees (Pan troglodytes verus) in Sierra Leone.</title>
        <authorList>
            <person name="Owens L.A."/>
            <person name="Colitti B."/>
            <person name="Hirji I."/>
            <person name="Pizaro A."/>
            <person name="Jaffe J.E."/>
            <person name="Moittie S."/>
            <person name="Bishop-Lilly K.A."/>
            <person name="Estrella L.A."/>
            <person name="Voegtly L.J."/>
            <person name="Kuhn J.H."/>
            <person name="Suen G."/>
            <person name="Deblois C.L."/>
            <person name="Dunn C."/>
            <person name="Juan-Salles C."/>
            <person name="Goldberg T.L."/>
        </authorList>
    </citation>
    <scope>NUCLEOTIDE SEQUENCE</scope>
    <source>
        <strain evidence="1">JB2</strain>
    </source>
</reference>
<protein>
    <submittedName>
        <fullName evidence="1">Carbohydrate kinase</fullName>
    </submittedName>
</protein>
<accession>A0ACD1BCC4</accession>
<sequence length="317" mass="34776">MNKVFCIGELLIDFIGKDIGKGLEKGNNFEKKAGGAPANVAAAVSKLGGESYFLGQVGNDSFGRYLVKMLKEVNINTDMTVMEGHTTLAFVAIDENGERNFEFIRGGDGEYSFSSINTNIIKNKDIIHFGSATGFLDGELKNTYYKLLNHALDKKAFVSFDPNYRDALILEDRLEQFVLDCKNFIEKADFIKLSDEEIKIITKKEDLNEGVSELHKIGAKVVAITLGSQGTLISNGLNSAIIPSIEIKQVDSTGAGDAFVGAVLKKVNEIDNKDEISFEKWKEIIAYANRVGAITCTNYGAIDSIPTEKDLEGYLVK</sequence>
<evidence type="ECO:0000313" key="2">
    <source>
        <dbReference type="Proteomes" id="UP000594603"/>
    </source>
</evidence>
<evidence type="ECO:0000313" key="1">
    <source>
        <dbReference type="EMBL" id="QPJ85069.1"/>
    </source>
</evidence>
<keyword evidence="1" id="KW-0808">Transferase</keyword>
<keyword evidence="1" id="KW-0418">Kinase</keyword>
<dbReference type="EMBL" id="CP051754">
    <property type="protein sequence ID" value="QPJ85069.1"/>
    <property type="molecule type" value="Genomic_DNA"/>
</dbReference>
<keyword evidence="2" id="KW-1185">Reference proteome</keyword>
<gene>
    <name evidence="1" type="ORF">HH195_03720</name>
</gene>
<dbReference type="Proteomes" id="UP000594603">
    <property type="component" value="Chromosome"/>
</dbReference>